<name>A0ABQ5I1Q8_9ASTR</name>
<organism evidence="1 2">
    <name type="scientific">Tanacetum coccineum</name>
    <dbReference type="NCBI Taxonomy" id="301880"/>
    <lineage>
        <taxon>Eukaryota</taxon>
        <taxon>Viridiplantae</taxon>
        <taxon>Streptophyta</taxon>
        <taxon>Embryophyta</taxon>
        <taxon>Tracheophyta</taxon>
        <taxon>Spermatophyta</taxon>
        <taxon>Magnoliopsida</taxon>
        <taxon>eudicotyledons</taxon>
        <taxon>Gunneridae</taxon>
        <taxon>Pentapetalae</taxon>
        <taxon>asterids</taxon>
        <taxon>campanulids</taxon>
        <taxon>Asterales</taxon>
        <taxon>Asteraceae</taxon>
        <taxon>Asteroideae</taxon>
        <taxon>Anthemideae</taxon>
        <taxon>Anthemidinae</taxon>
        <taxon>Tanacetum</taxon>
    </lineage>
</organism>
<dbReference type="Proteomes" id="UP001151760">
    <property type="component" value="Unassembled WGS sequence"/>
</dbReference>
<protein>
    <recommendedName>
        <fullName evidence="3">Reverse transcriptase domain-containing protein</fullName>
    </recommendedName>
</protein>
<accession>A0ABQ5I1Q8</accession>
<proteinExistence type="predicted"/>
<sequence>MFITIQSNVKDKILATLSETSKVENAPAEMLRDLDQKMEKRADDVRGMVLEAQSEAFKQENVLAERLHGLDQQMERKEDESLYFMDRIYVPLVGSKMDEAHASRSPIIWAEIEESSLTGPEWFKKRLIKCIGPVAYRLRLYGGMSGGTWDTFPCVKPIRILADASLHVPLDEIKVDKTLHFVEELVEIMDREVKSLKRSRILPCESSLEFKAWSRVHLGARRPYEV</sequence>
<dbReference type="EMBL" id="BQNB010020232">
    <property type="protein sequence ID" value="GJT93754.1"/>
    <property type="molecule type" value="Genomic_DNA"/>
</dbReference>
<reference evidence="1" key="2">
    <citation type="submission" date="2022-01" db="EMBL/GenBank/DDBJ databases">
        <authorList>
            <person name="Yamashiro T."/>
            <person name="Shiraishi A."/>
            <person name="Satake H."/>
            <person name="Nakayama K."/>
        </authorList>
    </citation>
    <scope>NUCLEOTIDE SEQUENCE</scope>
</reference>
<evidence type="ECO:0000313" key="2">
    <source>
        <dbReference type="Proteomes" id="UP001151760"/>
    </source>
</evidence>
<evidence type="ECO:0000313" key="1">
    <source>
        <dbReference type="EMBL" id="GJT93754.1"/>
    </source>
</evidence>
<comment type="caution">
    <text evidence="1">The sequence shown here is derived from an EMBL/GenBank/DDBJ whole genome shotgun (WGS) entry which is preliminary data.</text>
</comment>
<reference evidence="1" key="1">
    <citation type="journal article" date="2022" name="Int. J. Mol. Sci.">
        <title>Draft Genome of Tanacetum Coccineum: Genomic Comparison of Closely Related Tanacetum-Family Plants.</title>
        <authorList>
            <person name="Yamashiro T."/>
            <person name="Shiraishi A."/>
            <person name="Nakayama K."/>
            <person name="Satake H."/>
        </authorList>
    </citation>
    <scope>NUCLEOTIDE SEQUENCE</scope>
</reference>
<gene>
    <name evidence="1" type="ORF">Tco_1082599</name>
</gene>
<keyword evidence="2" id="KW-1185">Reference proteome</keyword>
<evidence type="ECO:0008006" key="3">
    <source>
        <dbReference type="Google" id="ProtNLM"/>
    </source>
</evidence>